<dbReference type="InterPro" id="IPR006311">
    <property type="entry name" value="TAT_signal"/>
</dbReference>
<dbReference type="PROSITE" id="PS51318">
    <property type="entry name" value="TAT"/>
    <property type="match status" value="1"/>
</dbReference>
<keyword evidence="3" id="KW-1185">Reference proteome</keyword>
<dbReference type="Proteomes" id="UP001596274">
    <property type="component" value="Unassembled WGS sequence"/>
</dbReference>
<organism evidence="2 3">
    <name type="scientific">Halorubrum pallidum</name>
    <dbReference type="NCBI Taxonomy" id="1526114"/>
    <lineage>
        <taxon>Archaea</taxon>
        <taxon>Methanobacteriati</taxon>
        <taxon>Methanobacteriota</taxon>
        <taxon>Stenosarchaea group</taxon>
        <taxon>Halobacteria</taxon>
        <taxon>Halobacteriales</taxon>
        <taxon>Haloferacaceae</taxon>
        <taxon>Halorubrum</taxon>
    </lineage>
</organism>
<evidence type="ECO:0000313" key="2">
    <source>
        <dbReference type="EMBL" id="MFC6771074.1"/>
    </source>
</evidence>
<evidence type="ECO:0000313" key="3">
    <source>
        <dbReference type="Proteomes" id="UP001596274"/>
    </source>
</evidence>
<protein>
    <submittedName>
        <fullName evidence="2">Uncharacterized protein</fullName>
    </submittedName>
</protein>
<reference evidence="2 3" key="1">
    <citation type="journal article" date="2019" name="Int. J. Syst. Evol. Microbiol.">
        <title>The Global Catalogue of Microorganisms (GCM) 10K type strain sequencing project: providing services to taxonomists for standard genome sequencing and annotation.</title>
        <authorList>
            <consortium name="The Broad Institute Genomics Platform"/>
            <consortium name="The Broad Institute Genome Sequencing Center for Infectious Disease"/>
            <person name="Wu L."/>
            <person name="Ma J."/>
        </authorList>
    </citation>
    <scope>NUCLEOTIDE SEQUENCE [LARGE SCALE GENOMIC DNA]</scope>
    <source>
        <strain evidence="2 3">PJ61</strain>
    </source>
</reference>
<comment type="caution">
    <text evidence="2">The sequence shown here is derived from an EMBL/GenBank/DDBJ whole genome shotgun (WGS) entry which is preliminary data.</text>
</comment>
<dbReference type="PROSITE" id="PS51257">
    <property type="entry name" value="PROKAR_LIPOPROTEIN"/>
    <property type="match status" value="1"/>
</dbReference>
<feature type="compositionally biased region" description="Basic and acidic residues" evidence="1">
    <location>
        <begin position="207"/>
        <end position="218"/>
    </location>
</feature>
<evidence type="ECO:0000256" key="1">
    <source>
        <dbReference type="SAM" id="MobiDB-lite"/>
    </source>
</evidence>
<sequence>MPSERAWLSRRRFIGSAAATLSAPALSGCGGSGSSSGSTSSDDPDAEPPDDALRAPPHVTLRGSTTEPNIVMRESTESGTGDSPNERDDWAQYVLSGDDDADALTFAEVEGVDEARAFLDQTEFDSETVYVERHLVGECYRHRLCWVRWTRREIETDYARVLRDVDVACEADARVAVTNLIRLPVALDSERISSYSSGGGSGACPRPTEDDRREGDSS</sequence>
<dbReference type="EMBL" id="JBHSWT010000252">
    <property type="protein sequence ID" value="MFC6771074.1"/>
    <property type="molecule type" value="Genomic_DNA"/>
</dbReference>
<dbReference type="AlphaFoldDB" id="A0ABD5T2V4"/>
<name>A0ABD5T2V4_9EURY</name>
<accession>A0ABD5T2V4</accession>
<feature type="region of interest" description="Disordered" evidence="1">
    <location>
        <begin position="22"/>
        <end position="89"/>
    </location>
</feature>
<gene>
    <name evidence="2" type="ORF">ACFQDD_06020</name>
</gene>
<proteinExistence type="predicted"/>
<feature type="region of interest" description="Disordered" evidence="1">
    <location>
        <begin position="193"/>
        <end position="218"/>
    </location>
</feature>